<dbReference type="STRING" id="402734.SAMN05660918_1913"/>
<name>A0A1H6ULX0_9FLAO</name>
<accession>A0A1H6ULX0</accession>
<dbReference type="EMBL" id="FNYA01000004">
    <property type="protein sequence ID" value="SEI91704.1"/>
    <property type="molecule type" value="Genomic_DNA"/>
</dbReference>
<protein>
    <submittedName>
        <fullName evidence="1">Uncharacterized protein</fullName>
    </submittedName>
</protein>
<proteinExistence type="predicted"/>
<evidence type="ECO:0000313" key="1">
    <source>
        <dbReference type="EMBL" id="SEI91704.1"/>
    </source>
</evidence>
<dbReference type="RefSeq" id="WP_091312217.1">
    <property type="nucleotide sequence ID" value="NZ_CBCSJU010000004.1"/>
</dbReference>
<dbReference type="OrthoDB" id="5498371at2"/>
<gene>
    <name evidence="1" type="ORF">SAMN05660918_1913</name>
</gene>
<keyword evidence="2" id="KW-1185">Reference proteome</keyword>
<reference evidence="2" key="1">
    <citation type="submission" date="2016-10" db="EMBL/GenBank/DDBJ databases">
        <authorList>
            <person name="Varghese N."/>
            <person name="Submissions S."/>
        </authorList>
    </citation>
    <scope>NUCLEOTIDE SEQUENCE [LARGE SCALE GENOMIC DNA]</scope>
    <source>
        <strain evidence="2">DSM 17934</strain>
    </source>
</reference>
<dbReference type="AlphaFoldDB" id="A0A1H6ULX0"/>
<sequence length="139" mass="16364">MHKLEPEKLIAEDSLRGIGKIYSSRTPQQTVIGGNNIFEISNAMHFKSYKIGRVNIKNAFVLYDEKDIFYIYVNPNYKDYRKLFLRFIDKIPEDYHIDHILAKNLAGHYIYNYVLVCMLPGVVNREHGRIEKKRNGINK</sequence>
<dbReference type="Proteomes" id="UP000199702">
    <property type="component" value="Unassembled WGS sequence"/>
</dbReference>
<organism evidence="1 2">
    <name type="scientific">Flavobacterium terrigena</name>
    <dbReference type="NCBI Taxonomy" id="402734"/>
    <lineage>
        <taxon>Bacteria</taxon>
        <taxon>Pseudomonadati</taxon>
        <taxon>Bacteroidota</taxon>
        <taxon>Flavobacteriia</taxon>
        <taxon>Flavobacteriales</taxon>
        <taxon>Flavobacteriaceae</taxon>
        <taxon>Flavobacterium</taxon>
    </lineage>
</organism>
<evidence type="ECO:0000313" key="2">
    <source>
        <dbReference type="Proteomes" id="UP000199702"/>
    </source>
</evidence>